<sequence>MIQSASPYNPYLLQNAPTRPAERVAEPARVNPAERVSRPVNQTEAPRRDGTDNRRTAERVEASAQVSEFSQIDPLIELFIERTEQNGQNRQPLQREPDGNGVIEYVSESELAGANSAEQSGGAAQSALGFSDLRSALSFWESLNPEREDTSNLPAPIAAYREVESGPSPSLGLSAYA</sequence>
<dbReference type="RefSeq" id="WP_302724858.1">
    <property type="nucleotide sequence ID" value="NZ_JAULRU010000823.1"/>
</dbReference>
<dbReference type="Proteomes" id="UP001273505">
    <property type="component" value="Unassembled WGS sequence"/>
</dbReference>
<comment type="caution">
    <text evidence="2">The sequence shown here is derived from an EMBL/GenBank/DDBJ whole genome shotgun (WGS) entry which is preliminary data.</text>
</comment>
<reference evidence="2 3" key="1">
    <citation type="submission" date="2023-11" db="EMBL/GenBank/DDBJ databases">
        <title>Gilvimarinus fulvus sp. nov., isolated from the surface of Kelp.</title>
        <authorList>
            <person name="Sun Y.Y."/>
            <person name="Gong Y."/>
            <person name="Du Z.J."/>
        </authorList>
    </citation>
    <scope>NUCLEOTIDE SEQUENCE [LARGE SCALE GENOMIC DNA]</scope>
    <source>
        <strain evidence="2 3">SDUM040013</strain>
    </source>
</reference>
<keyword evidence="3" id="KW-1185">Reference proteome</keyword>
<accession>A0ABU4RXI4</accession>
<evidence type="ECO:0000313" key="2">
    <source>
        <dbReference type="EMBL" id="MDX6849601.1"/>
    </source>
</evidence>
<name>A0ABU4RXI4_9GAMM</name>
<evidence type="ECO:0000256" key="1">
    <source>
        <dbReference type="SAM" id="MobiDB-lite"/>
    </source>
</evidence>
<proteinExistence type="predicted"/>
<dbReference type="EMBL" id="JAXAFO010000013">
    <property type="protein sequence ID" value="MDX6849601.1"/>
    <property type="molecule type" value="Genomic_DNA"/>
</dbReference>
<organism evidence="2 3">
    <name type="scientific">Gilvimarinus gilvus</name>
    <dbReference type="NCBI Taxonomy" id="3058038"/>
    <lineage>
        <taxon>Bacteria</taxon>
        <taxon>Pseudomonadati</taxon>
        <taxon>Pseudomonadota</taxon>
        <taxon>Gammaproteobacteria</taxon>
        <taxon>Cellvibrionales</taxon>
        <taxon>Cellvibrionaceae</taxon>
        <taxon>Gilvimarinus</taxon>
    </lineage>
</organism>
<feature type="region of interest" description="Disordered" evidence="1">
    <location>
        <begin position="1"/>
        <end position="66"/>
    </location>
</feature>
<evidence type="ECO:0000313" key="3">
    <source>
        <dbReference type="Proteomes" id="UP001273505"/>
    </source>
</evidence>
<feature type="region of interest" description="Disordered" evidence="1">
    <location>
        <begin position="83"/>
        <end position="107"/>
    </location>
</feature>
<feature type="compositionally biased region" description="Basic and acidic residues" evidence="1">
    <location>
        <begin position="45"/>
        <end position="61"/>
    </location>
</feature>
<protein>
    <submittedName>
        <fullName evidence="2">Uncharacterized protein</fullName>
    </submittedName>
</protein>
<gene>
    <name evidence="2" type="ORF">SCD92_09525</name>
</gene>